<dbReference type="PANTHER" id="PTHR12297">
    <property type="entry name" value="HYPOXIA-INDUCBILE GENE 1 HIG1 -RELATED"/>
    <property type="match status" value="1"/>
</dbReference>
<evidence type="ECO:0000256" key="5">
    <source>
        <dbReference type="ARBA" id="ARBA00022692"/>
    </source>
</evidence>
<feature type="region of interest" description="Disordered" evidence="9">
    <location>
        <begin position="130"/>
        <end position="208"/>
    </location>
</feature>
<evidence type="ECO:0000256" key="8">
    <source>
        <dbReference type="ARBA" id="ARBA00023136"/>
    </source>
</evidence>
<dbReference type="GO" id="GO:0031966">
    <property type="term" value="C:mitochondrial membrane"/>
    <property type="evidence" value="ECO:0007669"/>
    <property type="project" value="UniProtKB-SubCell"/>
</dbReference>
<feature type="transmembrane region" description="Helical" evidence="10">
    <location>
        <begin position="34"/>
        <end position="53"/>
    </location>
</feature>
<evidence type="ECO:0000256" key="6">
    <source>
        <dbReference type="ARBA" id="ARBA00022989"/>
    </source>
</evidence>
<sequence length="208" mass="23364">MSDRSLPSSFDDNNDFYNESGLQKVVRKIKEEPLIPIGCVLTVAAFTGAYRAMRKGDHEQVQRMFRARVAAQGFTVVAMVAGGVYFSEDRKKTKELRELRQQQDAEEKRLKWIKELEVRDQEDKALREKLDRRRKKAAERPVTAEGVTAQAHEALQRSKESQNDADRPAEGSGVLGSLGGWFGGSGKSPKDEDKPSQEGKLDPEATRK</sequence>
<evidence type="ECO:0000256" key="4">
    <source>
        <dbReference type="ARBA" id="ARBA00011565"/>
    </source>
</evidence>
<feature type="domain" description="HIG1" evidence="11">
    <location>
        <begin position="6"/>
        <end position="97"/>
    </location>
</feature>
<keyword evidence="5 10" id="KW-0812">Transmembrane</keyword>
<organism evidence="12 13">
    <name type="scientific">Apodospora peruviana</name>
    <dbReference type="NCBI Taxonomy" id="516989"/>
    <lineage>
        <taxon>Eukaryota</taxon>
        <taxon>Fungi</taxon>
        <taxon>Dikarya</taxon>
        <taxon>Ascomycota</taxon>
        <taxon>Pezizomycotina</taxon>
        <taxon>Sordariomycetes</taxon>
        <taxon>Sordariomycetidae</taxon>
        <taxon>Sordariales</taxon>
        <taxon>Lasiosphaeriaceae</taxon>
        <taxon>Apodospora</taxon>
    </lineage>
</organism>
<protein>
    <submittedName>
        <fullName evidence="12">Hypoxia induced protein conserved region-domain-containing protein</fullName>
    </submittedName>
</protein>
<dbReference type="Proteomes" id="UP001283341">
    <property type="component" value="Unassembled WGS sequence"/>
</dbReference>
<dbReference type="GO" id="GO:0097250">
    <property type="term" value="P:mitochondrial respirasome assembly"/>
    <property type="evidence" value="ECO:0007669"/>
    <property type="project" value="TreeGrafter"/>
</dbReference>
<name>A0AAE0ID31_9PEZI</name>
<comment type="caution">
    <text evidence="12">The sequence shown here is derived from an EMBL/GenBank/DDBJ whole genome shotgun (WGS) entry which is preliminary data.</text>
</comment>
<evidence type="ECO:0000256" key="1">
    <source>
        <dbReference type="ARBA" id="ARBA00002584"/>
    </source>
</evidence>
<evidence type="ECO:0000256" key="10">
    <source>
        <dbReference type="SAM" id="Phobius"/>
    </source>
</evidence>
<evidence type="ECO:0000259" key="11">
    <source>
        <dbReference type="PROSITE" id="PS51503"/>
    </source>
</evidence>
<gene>
    <name evidence="12" type="ORF">B0H66DRAFT_473589</name>
</gene>
<keyword evidence="6 10" id="KW-1133">Transmembrane helix</keyword>
<evidence type="ECO:0000256" key="3">
    <source>
        <dbReference type="ARBA" id="ARBA00009366"/>
    </source>
</evidence>
<accession>A0AAE0ID31</accession>
<dbReference type="Pfam" id="PF04588">
    <property type="entry name" value="HIG_1_N"/>
    <property type="match status" value="1"/>
</dbReference>
<proteinExistence type="inferred from homology"/>
<reference evidence="12" key="2">
    <citation type="submission" date="2023-06" db="EMBL/GenBank/DDBJ databases">
        <authorList>
            <consortium name="Lawrence Berkeley National Laboratory"/>
            <person name="Haridas S."/>
            <person name="Hensen N."/>
            <person name="Bonometti L."/>
            <person name="Westerberg I."/>
            <person name="Brannstrom I.O."/>
            <person name="Guillou S."/>
            <person name="Cros-Aarteil S."/>
            <person name="Calhoun S."/>
            <person name="Kuo A."/>
            <person name="Mondo S."/>
            <person name="Pangilinan J."/>
            <person name="Riley R."/>
            <person name="Labutti K."/>
            <person name="Andreopoulos B."/>
            <person name="Lipzen A."/>
            <person name="Chen C."/>
            <person name="Yanf M."/>
            <person name="Daum C."/>
            <person name="Ng V."/>
            <person name="Clum A."/>
            <person name="Steindorff A."/>
            <person name="Ohm R."/>
            <person name="Martin F."/>
            <person name="Silar P."/>
            <person name="Natvig D."/>
            <person name="Lalanne C."/>
            <person name="Gautier V."/>
            <person name="Ament-Velasquez S.L."/>
            <person name="Kruys A."/>
            <person name="Hutchinson M.I."/>
            <person name="Powell A.J."/>
            <person name="Barry K."/>
            <person name="Miller A.N."/>
            <person name="Grigoriev I.V."/>
            <person name="Debuchy R."/>
            <person name="Gladieux P."/>
            <person name="Thoren M.H."/>
            <person name="Johannesson H."/>
        </authorList>
    </citation>
    <scope>NUCLEOTIDE SEQUENCE</scope>
    <source>
        <strain evidence="12">CBS 118394</strain>
    </source>
</reference>
<comment type="subcellular location">
    <subcellularLocation>
        <location evidence="2">Mitochondrion membrane</location>
    </subcellularLocation>
</comment>
<dbReference type="InterPro" id="IPR007667">
    <property type="entry name" value="Hypoxia_induced_domain"/>
</dbReference>
<keyword evidence="13" id="KW-1185">Reference proteome</keyword>
<dbReference type="InterPro" id="IPR050355">
    <property type="entry name" value="RCF1"/>
</dbReference>
<feature type="transmembrane region" description="Helical" evidence="10">
    <location>
        <begin position="65"/>
        <end position="86"/>
    </location>
</feature>
<comment type="function">
    <text evidence="1">Cytochrome c oxidase subunit which plays a role in assembly of respiratory supercomplexes.</text>
</comment>
<comment type="subunit">
    <text evidence="4">Associates with the respiratory chain complex III/complex IV supercomplex.</text>
</comment>
<feature type="compositionally biased region" description="Gly residues" evidence="9">
    <location>
        <begin position="173"/>
        <end position="186"/>
    </location>
</feature>
<comment type="similarity">
    <text evidence="3">Belongs to the RCF1 family.</text>
</comment>
<keyword evidence="7" id="KW-0496">Mitochondrion</keyword>
<evidence type="ECO:0000256" key="2">
    <source>
        <dbReference type="ARBA" id="ARBA00004325"/>
    </source>
</evidence>
<evidence type="ECO:0000313" key="13">
    <source>
        <dbReference type="Proteomes" id="UP001283341"/>
    </source>
</evidence>
<dbReference type="EMBL" id="JAUEDM010000003">
    <property type="protein sequence ID" value="KAK3322071.1"/>
    <property type="molecule type" value="Genomic_DNA"/>
</dbReference>
<keyword evidence="8 10" id="KW-0472">Membrane</keyword>
<evidence type="ECO:0000256" key="9">
    <source>
        <dbReference type="SAM" id="MobiDB-lite"/>
    </source>
</evidence>
<dbReference type="PANTHER" id="PTHR12297:SF3">
    <property type="entry name" value="HIG1 DOMAIN FAMILY MEMBER 1A"/>
    <property type="match status" value="1"/>
</dbReference>
<evidence type="ECO:0000256" key="7">
    <source>
        <dbReference type="ARBA" id="ARBA00023128"/>
    </source>
</evidence>
<evidence type="ECO:0000313" key="12">
    <source>
        <dbReference type="EMBL" id="KAK3322071.1"/>
    </source>
</evidence>
<reference evidence="12" key="1">
    <citation type="journal article" date="2023" name="Mol. Phylogenet. Evol.">
        <title>Genome-scale phylogeny and comparative genomics of the fungal order Sordariales.</title>
        <authorList>
            <person name="Hensen N."/>
            <person name="Bonometti L."/>
            <person name="Westerberg I."/>
            <person name="Brannstrom I.O."/>
            <person name="Guillou S."/>
            <person name="Cros-Aarteil S."/>
            <person name="Calhoun S."/>
            <person name="Haridas S."/>
            <person name="Kuo A."/>
            <person name="Mondo S."/>
            <person name="Pangilinan J."/>
            <person name="Riley R."/>
            <person name="LaButti K."/>
            <person name="Andreopoulos B."/>
            <person name="Lipzen A."/>
            <person name="Chen C."/>
            <person name="Yan M."/>
            <person name="Daum C."/>
            <person name="Ng V."/>
            <person name="Clum A."/>
            <person name="Steindorff A."/>
            <person name="Ohm R.A."/>
            <person name="Martin F."/>
            <person name="Silar P."/>
            <person name="Natvig D.O."/>
            <person name="Lalanne C."/>
            <person name="Gautier V."/>
            <person name="Ament-Velasquez S.L."/>
            <person name="Kruys A."/>
            <person name="Hutchinson M.I."/>
            <person name="Powell A.J."/>
            <person name="Barry K."/>
            <person name="Miller A.N."/>
            <person name="Grigoriev I.V."/>
            <person name="Debuchy R."/>
            <person name="Gladieux P."/>
            <person name="Hiltunen Thoren M."/>
            <person name="Johannesson H."/>
        </authorList>
    </citation>
    <scope>NUCLEOTIDE SEQUENCE</scope>
    <source>
        <strain evidence="12">CBS 118394</strain>
    </source>
</reference>
<dbReference type="PROSITE" id="PS51503">
    <property type="entry name" value="HIG1"/>
    <property type="match status" value="1"/>
</dbReference>
<feature type="compositionally biased region" description="Basic and acidic residues" evidence="9">
    <location>
        <begin position="188"/>
        <end position="208"/>
    </location>
</feature>
<feature type="compositionally biased region" description="Basic and acidic residues" evidence="9">
    <location>
        <begin position="154"/>
        <end position="169"/>
    </location>
</feature>
<dbReference type="Gene3D" id="6.10.140.1320">
    <property type="match status" value="1"/>
</dbReference>
<dbReference type="AlphaFoldDB" id="A0AAE0ID31"/>